<keyword evidence="3" id="KW-0540">Nuclease</keyword>
<comment type="cofactor">
    <cofactor evidence="1">
        <name>Mg(2+)</name>
        <dbReference type="ChEBI" id="CHEBI:18420"/>
    </cofactor>
</comment>
<keyword evidence="5" id="KW-0378">Hydrolase</keyword>
<sequence>MSTWFHLLLLHTLILTLTRIQDCAQFFLGGTPPEIPGVLKGGDIVIEARYKPICQTYRDCRRFMTLYDTVNKIPVFSAYRYKGHTGGTLTRTPTWMGEPQLENINSNEINMINFRKAVPTHQASNEDYRIEKKNGKYDRGHLFPNAHASDEIHQVSTYTLTNVVPQEKTFNSQSWGKMEEQVKALMDELSSNVAGAGASQSSAKTLNNRVDIPQTLWTAFCCFNRFKKIWFAYAHFGDNAGNNNNPELLPKTLTELKDKYGIEPFPNADCLGAKHLVGEIPKGDCRVPKLDTQA</sequence>
<keyword evidence="6" id="KW-0460">Magnesium</keyword>
<dbReference type="OMA" id="INMINFR"/>
<reference evidence="10" key="2">
    <citation type="submission" date="2025-09" db="UniProtKB">
        <authorList>
            <consortium name="Ensembl"/>
        </authorList>
    </citation>
    <scope>IDENTIFICATION</scope>
</reference>
<dbReference type="GO" id="GO:0003676">
    <property type="term" value="F:nucleic acid binding"/>
    <property type="evidence" value="ECO:0007669"/>
    <property type="project" value="InterPro"/>
</dbReference>
<name>A0A8C5BVF8_GADMO</name>
<dbReference type="GO" id="GO:0016787">
    <property type="term" value="F:hydrolase activity"/>
    <property type="evidence" value="ECO:0007669"/>
    <property type="project" value="InterPro"/>
</dbReference>
<dbReference type="Proteomes" id="UP000694546">
    <property type="component" value="Chromosome 17"/>
</dbReference>
<keyword evidence="4" id="KW-0479">Metal-binding</keyword>
<evidence type="ECO:0000313" key="11">
    <source>
        <dbReference type="Proteomes" id="UP000694546"/>
    </source>
</evidence>
<dbReference type="Ensembl" id="ENSGMOT00000035147.1">
    <property type="protein sequence ID" value="ENSGMOP00000051658.1"/>
    <property type="gene ID" value="ENSGMOG00000035846.1"/>
</dbReference>
<dbReference type="InterPro" id="IPR039015">
    <property type="entry name" value="ENDOD1"/>
</dbReference>
<dbReference type="InterPro" id="IPR044929">
    <property type="entry name" value="DNA/RNA_non-sp_Endonuclease_sf"/>
</dbReference>
<dbReference type="GO" id="GO:0004519">
    <property type="term" value="F:endonuclease activity"/>
    <property type="evidence" value="ECO:0007669"/>
    <property type="project" value="UniProtKB-KW"/>
</dbReference>
<evidence type="ECO:0000259" key="9">
    <source>
        <dbReference type="SMART" id="SM00892"/>
    </source>
</evidence>
<dbReference type="GO" id="GO:0046872">
    <property type="term" value="F:metal ion binding"/>
    <property type="evidence" value="ECO:0007669"/>
    <property type="project" value="UniProtKB-KW"/>
</dbReference>
<dbReference type="InterPro" id="IPR020821">
    <property type="entry name" value="ENPP1-3/EXOG-like_nuc-like"/>
</dbReference>
<evidence type="ECO:0000256" key="7">
    <source>
        <dbReference type="SAM" id="SignalP"/>
    </source>
</evidence>
<dbReference type="AlphaFoldDB" id="A0A8C5BVF8"/>
<dbReference type="PROSITE" id="PS01070">
    <property type="entry name" value="NUCLEASE_NON_SPEC"/>
    <property type="match status" value="1"/>
</dbReference>
<accession>A0A8C5BVF8</accession>
<dbReference type="GeneTree" id="ENSGT01030000234592"/>
<evidence type="ECO:0000256" key="6">
    <source>
        <dbReference type="ARBA" id="ARBA00022842"/>
    </source>
</evidence>
<dbReference type="InterPro" id="IPR018524">
    <property type="entry name" value="DNA/RNA_endonuclease_AS"/>
</dbReference>
<comment type="similarity">
    <text evidence="2">Belongs to the DNA/RNA non-specific endonuclease family.</text>
</comment>
<keyword evidence="11" id="KW-1185">Reference proteome</keyword>
<dbReference type="PANTHER" id="PTHR21472">
    <property type="entry name" value="ENDONUCLEASE DOMAIN-CONTAINING 1 PROTEIN ENDOD1"/>
    <property type="match status" value="1"/>
</dbReference>
<feature type="signal peptide" evidence="7">
    <location>
        <begin position="1"/>
        <end position="20"/>
    </location>
</feature>
<evidence type="ECO:0000256" key="1">
    <source>
        <dbReference type="ARBA" id="ARBA00001946"/>
    </source>
</evidence>
<evidence type="ECO:0000256" key="4">
    <source>
        <dbReference type="ARBA" id="ARBA00022723"/>
    </source>
</evidence>
<keyword evidence="7" id="KW-0732">Signal</keyword>
<evidence type="ECO:0000256" key="3">
    <source>
        <dbReference type="ARBA" id="ARBA00022722"/>
    </source>
</evidence>
<dbReference type="InterPro" id="IPR044925">
    <property type="entry name" value="His-Me_finger_sf"/>
</dbReference>
<evidence type="ECO:0000313" key="10">
    <source>
        <dbReference type="Ensembl" id="ENSGMOP00000051658.1"/>
    </source>
</evidence>
<proteinExistence type="inferred from homology"/>
<dbReference type="PANTHER" id="PTHR21472:SF15">
    <property type="entry name" value="ENDONUCLEASE DOMAIN-CONTAINING 1 PROTEIN-RELATED"/>
    <property type="match status" value="1"/>
</dbReference>
<dbReference type="Pfam" id="PF01223">
    <property type="entry name" value="Endonuclease_NS"/>
    <property type="match status" value="1"/>
</dbReference>
<reference evidence="10" key="1">
    <citation type="submission" date="2025-08" db="UniProtKB">
        <authorList>
            <consortium name="Ensembl"/>
        </authorList>
    </citation>
    <scope>IDENTIFICATION</scope>
</reference>
<dbReference type="Gene3D" id="3.40.570.10">
    <property type="entry name" value="Extracellular Endonuclease, subunit A"/>
    <property type="match status" value="1"/>
</dbReference>
<dbReference type="SUPFAM" id="SSF54060">
    <property type="entry name" value="His-Me finger endonucleases"/>
    <property type="match status" value="1"/>
</dbReference>
<protein>
    <recommendedName>
        <fullName evidence="12">Endonuclease domain-containing 1 protein</fullName>
    </recommendedName>
</protein>
<evidence type="ECO:0000256" key="2">
    <source>
        <dbReference type="ARBA" id="ARBA00010052"/>
    </source>
</evidence>
<feature type="domain" description="DNA/RNA non-specific endonuclease/pyrophosphatase/phosphodiesterase" evidence="9">
    <location>
        <begin position="59"/>
        <end position="271"/>
    </location>
</feature>
<dbReference type="SMART" id="SM00892">
    <property type="entry name" value="Endonuclease_NS"/>
    <property type="match status" value="1"/>
</dbReference>
<evidence type="ECO:0008006" key="12">
    <source>
        <dbReference type="Google" id="ProtNLM"/>
    </source>
</evidence>
<keyword evidence="5" id="KW-0255">Endonuclease</keyword>
<feature type="chain" id="PRO_5045509451" description="Endonuclease domain-containing 1 protein" evidence="7">
    <location>
        <begin position="21"/>
        <end position="294"/>
    </location>
</feature>
<evidence type="ECO:0000259" key="8">
    <source>
        <dbReference type="SMART" id="SM00477"/>
    </source>
</evidence>
<dbReference type="InterPro" id="IPR001604">
    <property type="entry name" value="Endo_G_ENPP1-like_dom"/>
</dbReference>
<evidence type="ECO:0000256" key="5">
    <source>
        <dbReference type="ARBA" id="ARBA00022759"/>
    </source>
</evidence>
<feature type="domain" description="ENPP1-3/EXOG-like endonuclease/phosphodiesterase" evidence="8">
    <location>
        <begin position="60"/>
        <end position="271"/>
    </location>
</feature>
<organism evidence="10 11">
    <name type="scientific">Gadus morhua</name>
    <name type="common">Atlantic cod</name>
    <dbReference type="NCBI Taxonomy" id="8049"/>
    <lineage>
        <taxon>Eukaryota</taxon>
        <taxon>Metazoa</taxon>
        <taxon>Chordata</taxon>
        <taxon>Craniata</taxon>
        <taxon>Vertebrata</taxon>
        <taxon>Euteleostomi</taxon>
        <taxon>Actinopterygii</taxon>
        <taxon>Neopterygii</taxon>
        <taxon>Teleostei</taxon>
        <taxon>Neoteleostei</taxon>
        <taxon>Acanthomorphata</taxon>
        <taxon>Zeiogadaria</taxon>
        <taxon>Gadariae</taxon>
        <taxon>Gadiformes</taxon>
        <taxon>Gadoidei</taxon>
        <taxon>Gadidae</taxon>
        <taxon>Gadus</taxon>
    </lineage>
</organism>
<dbReference type="SMART" id="SM00477">
    <property type="entry name" value="NUC"/>
    <property type="match status" value="1"/>
</dbReference>